<dbReference type="Pfam" id="PF02634">
    <property type="entry name" value="FdhD-NarQ"/>
    <property type="match status" value="1"/>
</dbReference>
<keyword evidence="1" id="KW-0963">Cytoplasm</keyword>
<keyword evidence="4" id="KW-1185">Reference proteome</keyword>
<evidence type="ECO:0000256" key="1">
    <source>
        <dbReference type="ARBA" id="ARBA00022490"/>
    </source>
</evidence>
<keyword evidence="2" id="KW-0501">Molybdenum cofactor biosynthesis</keyword>
<dbReference type="SUPFAM" id="SSF53927">
    <property type="entry name" value="Cytidine deaminase-like"/>
    <property type="match status" value="1"/>
</dbReference>
<dbReference type="Gene3D" id="3.40.140.10">
    <property type="entry name" value="Cytidine Deaminase, domain 2"/>
    <property type="match status" value="1"/>
</dbReference>
<dbReference type="Proteomes" id="UP000324853">
    <property type="component" value="Unassembled WGS sequence"/>
</dbReference>
<evidence type="ECO:0000313" key="3">
    <source>
        <dbReference type="EMBL" id="TYL80870.1"/>
    </source>
</evidence>
<dbReference type="GO" id="GO:0006777">
    <property type="term" value="P:Mo-molybdopterin cofactor biosynthetic process"/>
    <property type="evidence" value="ECO:0007669"/>
    <property type="project" value="UniProtKB-KW"/>
</dbReference>
<dbReference type="PANTHER" id="PTHR30592">
    <property type="entry name" value="FORMATE DEHYDROGENASE"/>
    <property type="match status" value="1"/>
</dbReference>
<name>A0A5S4WFJ3_9BRAD</name>
<proteinExistence type="predicted"/>
<gene>
    <name evidence="3" type="ORF">FXB38_23885</name>
</gene>
<evidence type="ECO:0000256" key="2">
    <source>
        <dbReference type="ARBA" id="ARBA00023150"/>
    </source>
</evidence>
<protein>
    <submittedName>
        <fullName evidence="3">Uncharacterized protein</fullName>
    </submittedName>
</protein>
<dbReference type="PANTHER" id="PTHR30592:SF1">
    <property type="entry name" value="SULFUR CARRIER PROTEIN FDHD"/>
    <property type="match status" value="1"/>
</dbReference>
<accession>A0A5S4WFJ3</accession>
<evidence type="ECO:0000313" key="4">
    <source>
        <dbReference type="Proteomes" id="UP000324853"/>
    </source>
</evidence>
<dbReference type="RefSeq" id="WP_148753410.1">
    <property type="nucleotide sequence ID" value="NZ_VSSR01000040.1"/>
</dbReference>
<dbReference type="EMBL" id="VSSR01000040">
    <property type="protein sequence ID" value="TYL80870.1"/>
    <property type="molecule type" value="Genomic_DNA"/>
</dbReference>
<reference evidence="3 4" key="1">
    <citation type="submission" date="2019-08" db="EMBL/GenBank/DDBJ databases">
        <title>Bradyrhizobium hipponensis sp. nov., a rhizobium isolated from a Lupinus angustifolius root nodule in Tunisia.</title>
        <authorList>
            <person name="Off K."/>
            <person name="Rejili M."/>
            <person name="Mars M."/>
            <person name="Brachmann A."/>
            <person name="Marin M."/>
        </authorList>
    </citation>
    <scope>NUCLEOTIDE SEQUENCE [LARGE SCALE GENOMIC DNA]</scope>
    <source>
        <strain evidence="3 4">CTAW11</strain>
    </source>
</reference>
<sequence>MAESLYGALANCECGCDRTPAAADGLRLCGIESLREANRVARPVHRQVYLTPKQICISIETLAALQLLNHKTYATHAAGFFQPDRRDMIVREDVGRHNALDKLAGALAVEGVSGRAGAVTLTSRISMEMVQRTAAIGAGVAISAPTGSQYGRLQRHHAGPHRKRTRIRDLQPFRRNSLMMCRTNIWPERAQSLPWRPAAPPRSNGLARRSAHGLSLWRGRSLWL</sequence>
<organism evidence="3 4">
    <name type="scientific">Bradyrhizobium cytisi</name>
    <dbReference type="NCBI Taxonomy" id="515489"/>
    <lineage>
        <taxon>Bacteria</taxon>
        <taxon>Pseudomonadati</taxon>
        <taxon>Pseudomonadota</taxon>
        <taxon>Alphaproteobacteria</taxon>
        <taxon>Hyphomicrobiales</taxon>
        <taxon>Nitrobacteraceae</taxon>
        <taxon>Bradyrhizobium</taxon>
    </lineage>
</organism>
<dbReference type="AlphaFoldDB" id="A0A5S4WFJ3"/>
<comment type="caution">
    <text evidence="3">The sequence shown here is derived from an EMBL/GenBank/DDBJ whole genome shotgun (WGS) entry which is preliminary data.</text>
</comment>
<dbReference type="InterPro" id="IPR003786">
    <property type="entry name" value="FdhD"/>
</dbReference>
<dbReference type="GO" id="GO:0016783">
    <property type="term" value="F:sulfurtransferase activity"/>
    <property type="evidence" value="ECO:0007669"/>
    <property type="project" value="InterPro"/>
</dbReference>
<dbReference type="OrthoDB" id="3197277at2"/>
<dbReference type="InterPro" id="IPR016193">
    <property type="entry name" value="Cytidine_deaminase-like"/>
</dbReference>